<dbReference type="RefSeq" id="WP_141320002.1">
    <property type="nucleotide sequence ID" value="NZ_BJLP01000021.1"/>
</dbReference>
<protein>
    <recommendedName>
        <fullName evidence="4">Integral membrane protein</fullName>
    </recommendedName>
</protein>
<sequence>MHRWGWWWHGTGRPTTPEPTTPDVLELRVHGVANTPPASMLELAPGQVEQVDGDELGSFWAPTAAAAAVPRRAGDPREVPPGVRREAYSWGAMARLSAVPGLGRVSGLVAGVVRALWVLIIPFGLANVAYWSRDADEPHGRRSSAGGGLVRLFGLLLTLLWLATVATVTLGVVGAQCYGPRTSSGEVTYVQVCAALPGWADAAARWSTGERTAALVAATAVVLVVLAAVGSTGRLRYERRMSTTKARGLADGAGLDPRGTWPLLARPGFWTHARRSSVQWFAHLAAAFATLAGLVSWHYLYRDVPQCTHSDGFGARGCLDAAVWARDGRLPWALAVLAAAVVVALAAWRTGRLRLDPPGGGRSTFAAEVRVSRTAEVLLLGAALVLLGWVVVAVARSGDGPLRPADAASPPFLGLHALPRSLVALMVLLVLAAVGIRAHLRAAVWVPLVLATAVGAGLAVLWSAGTWGVVWRTVAGLCLVTLTVVAWVVSRRRPGRACEGWAGRGPAVLLALAGGLAMVLSAAAVLGTVAWLDAPAAAENQRLSTQTQQALDDAAAQDPLRDPVVVHGPAAAHLHVPPGYEQFAVASVAGVLLLVLLLVVLGIRTATLRRTVVPVVPGGAQPRPTTGEDAAVQAARRRAALAQRAERLVGAVAVLHLLALVGSLALPDPRATYGGTLGTLWALAVDLSGAAVVAALGLVVASVVLAGSENALARPWGLLWDLMCFLPRAAHPFAPPCYAERVVPELRARIDAWLGDDGTPLPGGEATRARRRVLLSAHSLGGVVAVATLLARWDGPAGPGDHRVGLLTYGTQLRAYFGRFFPELFGPEVLGTRPSPGALLWAADPWAADPSPVPGPRTEPTLLGSLTSPPGGPCAVRWRSLWRRTDFIGFPVDGYADSPVDVPASEVDADAYLLQVVAHSGYPRAPEYRRELDTLVACLRASRPSR</sequence>
<dbReference type="Proteomes" id="UP000315842">
    <property type="component" value="Unassembled WGS sequence"/>
</dbReference>
<feature type="transmembrane region" description="Helical" evidence="1">
    <location>
        <begin position="417"/>
        <end position="436"/>
    </location>
</feature>
<proteinExistence type="predicted"/>
<feature type="transmembrane region" description="Helical" evidence="1">
    <location>
        <begin position="443"/>
        <end position="463"/>
    </location>
</feature>
<gene>
    <name evidence="2" type="ORF">CUD01_14990</name>
</gene>
<organism evidence="2 3">
    <name type="scientific">Cellulomonas uda</name>
    <dbReference type="NCBI Taxonomy" id="1714"/>
    <lineage>
        <taxon>Bacteria</taxon>
        <taxon>Bacillati</taxon>
        <taxon>Actinomycetota</taxon>
        <taxon>Actinomycetes</taxon>
        <taxon>Micrococcales</taxon>
        <taxon>Cellulomonadaceae</taxon>
        <taxon>Cellulomonas</taxon>
    </lineage>
</organism>
<feature type="transmembrane region" description="Helical" evidence="1">
    <location>
        <begin position="108"/>
        <end position="131"/>
    </location>
</feature>
<evidence type="ECO:0008006" key="4">
    <source>
        <dbReference type="Google" id="ProtNLM"/>
    </source>
</evidence>
<feature type="transmembrane region" description="Helical" evidence="1">
    <location>
        <begin position="152"/>
        <end position="175"/>
    </location>
</feature>
<feature type="transmembrane region" description="Helical" evidence="1">
    <location>
        <begin position="469"/>
        <end position="489"/>
    </location>
</feature>
<keyword evidence="3" id="KW-1185">Reference proteome</keyword>
<feature type="transmembrane region" description="Helical" evidence="1">
    <location>
        <begin position="678"/>
        <end position="706"/>
    </location>
</feature>
<feature type="transmembrane region" description="Helical" evidence="1">
    <location>
        <begin position="509"/>
        <end position="532"/>
    </location>
</feature>
<accession>A0A4Y3KDF7</accession>
<feature type="transmembrane region" description="Helical" evidence="1">
    <location>
        <begin position="330"/>
        <end position="348"/>
    </location>
</feature>
<dbReference type="EMBL" id="BJLP01000021">
    <property type="protein sequence ID" value="GEA81055.1"/>
    <property type="molecule type" value="Genomic_DNA"/>
</dbReference>
<reference evidence="2 3" key="1">
    <citation type="submission" date="2019-06" db="EMBL/GenBank/DDBJ databases">
        <title>Whole genome shotgun sequence of Cellulomonas uda NBRC 3747.</title>
        <authorList>
            <person name="Hosoyama A."/>
            <person name="Uohara A."/>
            <person name="Ohji S."/>
            <person name="Ichikawa N."/>
        </authorList>
    </citation>
    <scope>NUCLEOTIDE SEQUENCE [LARGE SCALE GENOMIC DNA]</scope>
    <source>
        <strain evidence="2 3">NBRC 3747</strain>
    </source>
</reference>
<evidence type="ECO:0000256" key="1">
    <source>
        <dbReference type="SAM" id="Phobius"/>
    </source>
</evidence>
<feature type="transmembrane region" description="Helical" evidence="1">
    <location>
        <begin position="583"/>
        <end position="603"/>
    </location>
</feature>
<keyword evidence="1" id="KW-0472">Membrane</keyword>
<comment type="caution">
    <text evidence="2">The sequence shown here is derived from an EMBL/GenBank/DDBJ whole genome shotgun (WGS) entry which is preliminary data.</text>
</comment>
<evidence type="ECO:0000313" key="3">
    <source>
        <dbReference type="Proteomes" id="UP000315842"/>
    </source>
</evidence>
<feature type="transmembrane region" description="Helical" evidence="1">
    <location>
        <begin position="213"/>
        <end position="235"/>
    </location>
</feature>
<keyword evidence="1" id="KW-1133">Transmembrane helix</keyword>
<feature type="transmembrane region" description="Helical" evidence="1">
    <location>
        <begin position="377"/>
        <end position="397"/>
    </location>
</feature>
<evidence type="ECO:0000313" key="2">
    <source>
        <dbReference type="EMBL" id="GEA81055.1"/>
    </source>
</evidence>
<keyword evidence="1" id="KW-0812">Transmembrane</keyword>
<feature type="transmembrane region" description="Helical" evidence="1">
    <location>
        <begin position="648"/>
        <end position="666"/>
    </location>
</feature>
<name>A0A4Y3KDF7_CELUD</name>
<feature type="transmembrane region" description="Helical" evidence="1">
    <location>
        <begin position="280"/>
        <end position="300"/>
    </location>
</feature>
<dbReference type="AlphaFoldDB" id="A0A4Y3KDF7"/>